<dbReference type="PANTHER" id="PTHR33540:SF2">
    <property type="entry name" value="TRNA THREONYLCARBAMOYLADENOSINE BIOSYNTHESIS PROTEIN TSAE"/>
    <property type="match status" value="1"/>
</dbReference>
<evidence type="ECO:0000256" key="1">
    <source>
        <dbReference type="ARBA" id="ARBA00004496"/>
    </source>
</evidence>
<dbReference type="FunFam" id="3.40.50.300:FF:000777">
    <property type="entry name" value="tRNA (N6-adenosine(37)-N6)-threonylcarbamoyltransferase complex ATPase TsaE"/>
    <property type="match status" value="1"/>
</dbReference>
<keyword evidence="5" id="KW-0819">tRNA processing</keyword>
<gene>
    <name evidence="11" type="ORF">CYL18_16020</name>
</gene>
<evidence type="ECO:0000256" key="8">
    <source>
        <dbReference type="ARBA" id="ARBA00022840"/>
    </source>
</evidence>
<keyword evidence="12" id="KW-1185">Reference proteome</keyword>
<keyword evidence="7" id="KW-0547">Nucleotide-binding</keyword>
<keyword evidence="8" id="KW-0067">ATP-binding</keyword>
<evidence type="ECO:0000256" key="3">
    <source>
        <dbReference type="ARBA" id="ARBA00019010"/>
    </source>
</evidence>
<evidence type="ECO:0000256" key="4">
    <source>
        <dbReference type="ARBA" id="ARBA00022490"/>
    </source>
</evidence>
<comment type="similarity">
    <text evidence="2">Belongs to the TsaE family.</text>
</comment>
<keyword evidence="4" id="KW-0963">Cytoplasm</keyword>
<dbReference type="AlphaFoldDB" id="A0A2S7MWD2"/>
<protein>
    <recommendedName>
        <fullName evidence="3">tRNA threonylcarbamoyladenosine biosynthesis protein TsaE</fullName>
    </recommendedName>
    <alternativeName>
        <fullName evidence="10">t(6)A37 threonylcarbamoyladenosine biosynthesis protein TsaE</fullName>
    </alternativeName>
</protein>
<dbReference type="NCBIfam" id="TIGR00150">
    <property type="entry name" value="T6A_YjeE"/>
    <property type="match status" value="1"/>
</dbReference>
<dbReference type="GO" id="GO:0005737">
    <property type="term" value="C:cytoplasm"/>
    <property type="evidence" value="ECO:0007669"/>
    <property type="project" value="UniProtKB-SubCell"/>
</dbReference>
<accession>A0A2S7MWD2</accession>
<proteinExistence type="inferred from homology"/>
<evidence type="ECO:0000256" key="7">
    <source>
        <dbReference type="ARBA" id="ARBA00022741"/>
    </source>
</evidence>
<keyword evidence="6" id="KW-0479">Metal-binding</keyword>
<evidence type="ECO:0000313" key="12">
    <source>
        <dbReference type="Proteomes" id="UP000239663"/>
    </source>
</evidence>
<dbReference type="PANTHER" id="PTHR33540">
    <property type="entry name" value="TRNA THREONYLCARBAMOYLADENOSINE BIOSYNTHESIS PROTEIN TSAE"/>
    <property type="match status" value="1"/>
</dbReference>
<dbReference type="GO" id="GO:0016740">
    <property type="term" value="F:transferase activity"/>
    <property type="evidence" value="ECO:0007669"/>
    <property type="project" value="UniProtKB-KW"/>
</dbReference>
<dbReference type="GO" id="GO:0002949">
    <property type="term" value="P:tRNA threonylcarbamoyladenosine modification"/>
    <property type="evidence" value="ECO:0007669"/>
    <property type="project" value="InterPro"/>
</dbReference>
<evidence type="ECO:0000256" key="6">
    <source>
        <dbReference type="ARBA" id="ARBA00022723"/>
    </source>
</evidence>
<evidence type="ECO:0000256" key="9">
    <source>
        <dbReference type="ARBA" id="ARBA00022842"/>
    </source>
</evidence>
<dbReference type="EMBL" id="PKOZ01000014">
    <property type="protein sequence ID" value="PQD94083.1"/>
    <property type="molecule type" value="Genomic_DNA"/>
</dbReference>
<reference evidence="11 12" key="1">
    <citation type="submission" date="2017-12" db="EMBL/GenBank/DDBJ databases">
        <title>Taxonomic description and draft genome of Pradoshia cofamensis Gen. nov., sp. nov., a thermotolerant bacillale isolated from anterior gut of earthworm Eisenia fetida.</title>
        <authorList>
            <person name="Saha T."/>
            <person name="Chakraborty R."/>
        </authorList>
    </citation>
    <scope>NUCLEOTIDE SEQUENCE [LARGE SCALE GENOMIC DNA]</scope>
    <source>
        <strain evidence="11 12">EAG3</strain>
    </source>
</reference>
<dbReference type="InterPro" id="IPR027417">
    <property type="entry name" value="P-loop_NTPase"/>
</dbReference>
<dbReference type="SUPFAM" id="SSF52540">
    <property type="entry name" value="P-loop containing nucleoside triphosphate hydrolases"/>
    <property type="match status" value="1"/>
</dbReference>
<evidence type="ECO:0000313" key="11">
    <source>
        <dbReference type="EMBL" id="PQD94083.1"/>
    </source>
</evidence>
<dbReference type="GO" id="GO:0005524">
    <property type="term" value="F:ATP binding"/>
    <property type="evidence" value="ECO:0007669"/>
    <property type="project" value="UniProtKB-KW"/>
</dbReference>
<evidence type="ECO:0000256" key="5">
    <source>
        <dbReference type="ARBA" id="ARBA00022694"/>
    </source>
</evidence>
<name>A0A2S7MWD2_9BACI</name>
<dbReference type="InterPro" id="IPR003442">
    <property type="entry name" value="T6A_TsaE"/>
</dbReference>
<evidence type="ECO:0000256" key="10">
    <source>
        <dbReference type="ARBA" id="ARBA00032441"/>
    </source>
</evidence>
<dbReference type="OrthoDB" id="9815896at2"/>
<comment type="subcellular location">
    <subcellularLocation>
        <location evidence="1">Cytoplasm</location>
    </subcellularLocation>
</comment>
<dbReference type="Proteomes" id="UP000239663">
    <property type="component" value="Unassembled WGS sequence"/>
</dbReference>
<dbReference type="Gene3D" id="3.40.50.300">
    <property type="entry name" value="P-loop containing nucleotide triphosphate hydrolases"/>
    <property type="match status" value="1"/>
</dbReference>
<evidence type="ECO:0000256" key="2">
    <source>
        <dbReference type="ARBA" id="ARBA00007599"/>
    </source>
</evidence>
<keyword evidence="11" id="KW-0808">Transferase</keyword>
<dbReference type="Pfam" id="PF02367">
    <property type="entry name" value="TsaE"/>
    <property type="match status" value="1"/>
</dbReference>
<keyword evidence="9" id="KW-0460">Magnesium</keyword>
<comment type="caution">
    <text evidence="11">The sequence shown here is derived from an EMBL/GenBank/DDBJ whole genome shotgun (WGS) entry which is preliminary data.</text>
</comment>
<sequence length="151" mass="17420">MIEYELICKNEQETRQLAEKIGRRLVPGSVVALEGDLGAGKTTFTKGIAKSLGVTRTVNSPTFTIMKQYKGNMPLYHMDVYRIENEDEDFGFEEYFEGDGVTIVEWAHLIKAQLPDKLLTLYLFHEGDEQRRIKAMPQGEFYEKLCEEIFE</sequence>
<organism evidence="11 12">
    <name type="scientific">Pradoshia eiseniae</name>
    <dbReference type="NCBI Taxonomy" id="2064768"/>
    <lineage>
        <taxon>Bacteria</taxon>
        <taxon>Bacillati</taxon>
        <taxon>Bacillota</taxon>
        <taxon>Bacilli</taxon>
        <taxon>Bacillales</taxon>
        <taxon>Bacillaceae</taxon>
        <taxon>Pradoshia</taxon>
    </lineage>
</organism>
<dbReference type="GO" id="GO:0046872">
    <property type="term" value="F:metal ion binding"/>
    <property type="evidence" value="ECO:0007669"/>
    <property type="project" value="UniProtKB-KW"/>
</dbReference>